<evidence type="ECO:0000256" key="1">
    <source>
        <dbReference type="SAM" id="MobiDB-lite"/>
    </source>
</evidence>
<dbReference type="PANTHER" id="PTHR34777">
    <property type="entry name" value="VQ MOTIF-CONTAINING PROTEIN 10"/>
    <property type="match status" value="1"/>
</dbReference>
<evidence type="ECO:0000313" key="4">
    <source>
        <dbReference type="Proteomes" id="UP000325577"/>
    </source>
</evidence>
<dbReference type="AlphaFoldDB" id="A0A5J5A1L9"/>
<feature type="region of interest" description="Disordered" evidence="1">
    <location>
        <begin position="35"/>
        <end position="57"/>
    </location>
</feature>
<organism evidence="3 4">
    <name type="scientific">Nyssa sinensis</name>
    <dbReference type="NCBI Taxonomy" id="561372"/>
    <lineage>
        <taxon>Eukaryota</taxon>
        <taxon>Viridiplantae</taxon>
        <taxon>Streptophyta</taxon>
        <taxon>Embryophyta</taxon>
        <taxon>Tracheophyta</taxon>
        <taxon>Spermatophyta</taxon>
        <taxon>Magnoliopsida</taxon>
        <taxon>eudicotyledons</taxon>
        <taxon>Gunneridae</taxon>
        <taxon>Pentapetalae</taxon>
        <taxon>asterids</taxon>
        <taxon>Cornales</taxon>
        <taxon>Nyssaceae</taxon>
        <taxon>Nyssa</taxon>
    </lineage>
</organism>
<reference evidence="3 4" key="1">
    <citation type="submission" date="2019-09" db="EMBL/GenBank/DDBJ databases">
        <title>A chromosome-level genome assembly of the Chinese tupelo Nyssa sinensis.</title>
        <authorList>
            <person name="Yang X."/>
            <person name="Kang M."/>
            <person name="Yang Y."/>
            <person name="Xiong H."/>
            <person name="Wang M."/>
            <person name="Zhang Z."/>
            <person name="Wang Z."/>
            <person name="Wu H."/>
            <person name="Ma T."/>
            <person name="Liu J."/>
            <person name="Xi Z."/>
        </authorList>
    </citation>
    <scope>NUCLEOTIDE SEQUENCE [LARGE SCALE GENOMIC DNA]</scope>
    <source>
        <strain evidence="3">J267</strain>
        <tissue evidence="3">Leaf</tissue>
    </source>
</reference>
<dbReference type="Pfam" id="PF05678">
    <property type="entry name" value="VQ"/>
    <property type="match status" value="1"/>
</dbReference>
<proteinExistence type="predicted"/>
<evidence type="ECO:0000259" key="2">
    <source>
        <dbReference type="Pfam" id="PF05678"/>
    </source>
</evidence>
<feature type="domain" description="VQ" evidence="2">
    <location>
        <begin position="13"/>
        <end position="39"/>
    </location>
</feature>
<evidence type="ECO:0000313" key="3">
    <source>
        <dbReference type="EMBL" id="KAA8524084.1"/>
    </source>
</evidence>
<sequence>MSGGNREPTKIVIINTQYVETDAVNFKSVVQRLTGKDSTAGMEPRSTGGSFSRKATKTTSRLEEIHDGMARVYGREAKDPCNVAGAPRNFLKEFKEAQGRLMIAATGVIPLGSSRWVAPEEVSTSNKNFSKFENMVEEIQSAFHRVSGPHPSLFCLSPLVAVVPRIQGCNDELLQ</sequence>
<dbReference type="PANTHER" id="PTHR34777:SF1">
    <property type="entry name" value="VQ MOTIF-CONTAINING PROTEIN 10"/>
    <property type="match status" value="1"/>
</dbReference>
<dbReference type="OrthoDB" id="691083at2759"/>
<dbReference type="Proteomes" id="UP000325577">
    <property type="component" value="Linkage Group LG4"/>
</dbReference>
<dbReference type="EMBL" id="CM018047">
    <property type="protein sequence ID" value="KAA8524084.1"/>
    <property type="molecule type" value="Genomic_DNA"/>
</dbReference>
<dbReference type="InterPro" id="IPR039608">
    <property type="entry name" value="VQ_1/10"/>
</dbReference>
<dbReference type="InterPro" id="IPR008889">
    <property type="entry name" value="VQ"/>
</dbReference>
<protein>
    <recommendedName>
        <fullName evidence="2">VQ domain-containing protein</fullName>
    </recommendedName>
</protein>
<gene>
    <name evidence="3" type="ORF">F0562_010485</name>
</gene>
<keyword evidence="4" id="KW-1185">Reference proteome</keyword>
<accession>A0A5J5A1L9</accession>
<name>A0A5J5A1L9_9ASTE</name>